<dbReference type="Pfam" id="PF00773">
    <property type="entry name" value="RNB"/>
    <property type="match status" value="1"/>
</dbReference>
<dbReference type="PANTHER" id="PTHR23355">
    <property type="entry name" value="RIBONUCLEASE"/>
    <property type="match status" value="1"/>
</dbReference>
<gene>
    <name evidence="2" type="ORF">CL6EHI_176840</name>
</gene>
<accession>A0A5K1V3X5</accession>
<organism evidence="2 3">
    <name type="scientific">Entamoeba histolytica</name>
    <dbReference type="NCBI Taxonomy" id="5759"/>
    <lineage>
        <taxon>Eukaryota</taxon>
        <taxon>Amoebozoa</taxon>
        <taxon>Evosea</taxon>
        <taxon>Archamoebae</taxon>
        <taxon>Mastigamoebida</taxon>
        <taxon>Entamoebidae</taxon>
        <taxon>Entamoeba</taxon>
    </lineage>
</organism>
<feature type="domain" description="RNB" evidence="1">
    <location>
        <begin position="174"/>
        <end position="420"/>
    </location>
</feature>
<proteinExistence type="predicted"/>
<dbReference type="SMART" id="SM00955">
    <property type="entry name" value="RNB"/>
    <property type="match status" value="1"/>
</dbReference>
<dbReference type="GO" id="GO:0000175">
    <property type="term" value="F:3'-5'-RNA exonuclease activity"/>
    <property type="evidence" value="ECO:0007669"/>
    <property type="project" value="TreeGrafter"/>
</dbReference>
<sequence>MEGVKEEDIICIDDSLEENNQFITSGDSDILIIEDDCKSFQQKTPDHFISSTAIHNKYPRISPLIQKEEKTNKFIMKMTASNHKISFKEDDENKTKECFIEKTQKYDEKKKIIPTMIPYFNQEEEKDIFDVENDEVIDVDSFDLPIDSTKKKYVKGKKNPLFDFRFTFDDFKRRTDICMRRAFTVDSDKTKIRDDAFHVEVLEDDTFEIGIHSVDCSDFVGISKDPLRQIQHQFKRHQRESKTMSKIKENMSFDAGTQRRALSLIIVMNGKGQIIQNPQLCLSMINIRCNLNSEQFNCLLNNTAVNNPLLWKSYGSYETFNCGKIYGTTLPQLKNDIISLHNVFCYHIGKKHKSMLSGNDLVQELGIFLGRYISQYLYKIYGEYALVISVGNQLVTQFRSPLRKYFDVLVLKQLVCAMEHESVEKMSQRIIGRGKNELKRIIKEVNLIYEERRKLM</sequence>
<dbReference type="InterPro" id="IPR001900">
    <property type="entry name" value="RNase_II/R"/>
</dbReference>
<dbReference type="EMBL" id="BDEQ01000001">
    <property type="protein sequence ID" value="GAT99060.1"/>
    <property type="molecule type" value="Genomic_DNA"/>
</dbReference>
<dbReference type="VEuPathDB" id="AmoebaDB:EHI5A_096090"/>
<comment type="caution">
    <text evidence="2">The sequence shown here is derived from an EMBL/GenBank/DDBJ whole genome shotgun (WGS) entry which is preliminary data.</text>
</comment>
<evidence type="ECO:0000313" key="2">
    <source>
        <dbReference type="EMBL" id="GAT99060.1"/>
    </source>
</evidence>
<dbReference type="GO" id="GO:0003723">
    <property type="term" value="F:RNA binding"/>
    <property type="evidence" value="ECO:0007669"/>
    <property type="project" value="InterPro"/>
</dbReference>
<evidence type="ECO:0000259" key="1">
    <source>
        <dbReference type="SMART" id="SM00955"/>
    </source>
</evidence>
<reference evidence="2 3" key="1">
    <citation type="submission" date="2016-05" db="EMBL/GenBank/DDBJ databases">
        <title>First whole genome sequencing of Entamoeba histolytica HM1:IMSS-clone-6.</title>
        <authorList>
            <person name="Mukherjee Avik.K."/>
            <person name="Izumyama S."/>
            <person name="Nakada-Tsukui K."/>
            <person name="Nozaki T."/>
        </authorList>
    </citation>
    <scope>NUCLEOTIDE SEQUENCE [LARGE SCALE GENOMIC DNA]</scope>
    <source>
        <strain evidence="2 3">HM1:IMSS clone 6</strain>
    </source>
</reference>
<dbReference type="InterPro" id="IPR050180">
    <property type="entry name" value="RNR_Ribonuclease"/>
</dbReference>
<dbReference type="VEuPathDB" id="AmoebaDB:EHI8A_082400"/>
<dbReference type="SUPFAM" id="SSF50249">
    <property type="entry name" value="Nucleic acid-binding proteins"/>
    <property type="match status" value="1"/>
</dbReference>
<name>A0A5K1V3X5_ENTHI</name>
<dbReference type="InterPro" id="IPR012340">
    <property type="entry name" value="NA-bd_OB-fold"/>
</dbReference>
<dbReference type="OMA" id="CAMEHEN"/>
<dbReference type="GO" id="GO:0000932">
    <property type="term" value="C:P-body"/>
    <property type="evidence" value="ECO:0007669"/>
    <property type="project" value="TreeGrafter"/>
</dbReference>
<dbReference type="PANTHER" id="PTHR23355:SF9">
    <property type="entry name" value="DIS3-LIKE EXONUCLEASE 2"/>
    <property type="match status" value="1"/>
</dbReference>
<dbReference type="Proteomes" id="UP000078387">
    <property type="component" value="Unassembled WGS sequence"/>
</dbReference>
<dbReference type="VEuPathDB" id="AmoebaDB:KM1_111600"/>
<dbReference type="AlphaFoldDB" id="A0A5K1V3X5"/>
<evidence type="ECO:0000313" key="3">
    <source>
        <dbReference type="Proteomes" id="UP000078387"/>
    </source>
</evidence>
<dbReference type="GO" id="GO:0006402">
    <property type="term" value="P:mRNA catabolic process"/>
    <property type="evidence" value="ECO:0007669"/>
    <property type="project" value="TreeGrafter"/>
</dbReference>
<dbReference type="VEuPathDB" id="AmoebaDB:EHI_176840"/>
<protein>
    <recommendedName>
        <fullName evidence="1">RNB domain-containing protein</fullName>
    </recommendedName>
</protein>
<dbReference type="VEuPathDB" id="AmoebaDB:EHI7A_080680"/>